<dbReference type="AlphaFoldDB" id="A0A1Q9JIM0"/>
<keyword evidence="4" id="KW-1185">Reference proteome</keyword>
<evidence type="ECO:0000313" key="4">
    <source>
        <dbReference type="Proteomes" id="UP000187404"/>
    </source>
</evidence>
<feature type="domain" description="Histidine kinase/HSP90-like ATPase" evidence="2">
    <location>
        <begin position="9"/>
        <end position="130"/>
    </location>
</feature>
<dbReference type="GO" id="GO:0004674">
    <property type="term" value="F:protein serine/threonine kinase activity"/>
    <property type="evidence" value="ECO:0007669"/>
    <property type="project" value="UniProtKB-KW"/>
</dbReference>
<dbReference type="RefSeq" id="WP_075713335.1">
    <property type="nucleotide sequence ID" value="NZ_MJIE01000001.1"/>
</dbReference>
<dbReference type="Gene3D" id="3.30.565.10">
    <property type="entry name" value="Histidine kinase-like ATPase, C-terminal domain"/>
    <property type="match status" value="1"/>
</dbReference>
<accession>A0A1Q9JIM0</accession>
<keyword evidence="1" id="KW-0808">Transferase</keyword>
<dbReference type="Proteomes" id="UP000187404">
    <property type="component" value="Unassembled WGS sequence"/>
</dbReference>
<dbReference type="OrthoDB" id="9798941at2"/>
<proteinExistence type="predicted"/>
<gene>
    <name evidence="3" type="ORF">BHK98_08360</name>
</gene>
<protein>
    <recommendedName>
        <fullName evidence="2">Histidine kinase/HSP90-like ATPase domain-containing protein</fullName>
    </recommendedName>
</protein>
<dbReference type="InterPro" id="IPR050267">
    <property type="entry name" value="Anti-sigma-factor_SerPK"/>
</dbReference>
<reference evidence="3 4" key="1">
    <citation type="journal article" date="2016" name="Appl. Environ. Microbiol.">
        <title>Function and Phylogeny of Bacterial Butyryl Coenzyme A:Acetate Transferases and Their Diversity in the Proximal Colon of Swine.</title>
        <authorList>
            <person name="Trachsel J."/>
            <person name="Bayles D.O."/>
            <person name="Looft T."/>
            <person name="Levine U.Y."/>
            <person name="Allen H.K."/>
        </authorList>
    </citation>
    <scope>NUCLEOTIDE SEQUENCE [LARGE SCALE GENOMIC DNA]</scope>
    <source>
        <strain evidence="3 4">68-3-10</strain>
    </source>
</reference>
<evidence type="ECO:0000259" key="2">
    <source>
        <dbReference type="Pfam" id="PF13581"/>
    </source>
</evidence>
<dbReference type="InterPro" id="IPR036890">
    <property type="entry name" value="HATPase_C_sf"/>
</dbReference>
<dbReference type="InterPro" id="IPR003594">
    <property type="entry name" value="HATPase_dom"/>
</dbReference>
<evidence type="ECO:0000256" key="1">
    <source>
        <dbReference type="ARBA" id="ARBA00022527"/>
    </source>
</evidence>
<dbReference type="STRING" id="1261640.BHK98_08360"/>
<comment type="caution">
    <text evidence="3">The sequence shown here is derived from an EMBL/GenBank/DDBJ whole genome shotgun (WGS) entry which is preliminary data.</text>
</comment>
<name>A0A1Q9JIM0_9FIRM</name>
<dbReference type="Pfam" id="PF13581">
    <property type="entry name" value="HATPase_c_2"/>
    <property type="match status" value="1"/>
</dbReference>
<keyword evidence="1" id="KW-0723">Serine/threonine-protein kinase</keyword>
<keyword evidence="1" id="KW-0418">Kinase</keyword>
<evidence type="ECO:0000313" key="3">
    <source>
        <dbReference type="EMBL" id="OLR56072.1"/>
    </source>
</evidence>
<dbReference type="CDD" id="cd16936">
    <property type="entry name" value="HATPase_RsbW-like"/>
    <property type="match status" value="1"/>
</dbReference>
<dbReference type="PANTHER" id="PTHR35526:SF3">
    <property type="entry name" value="ANTI-SIGMA-F FACTOR RSBW"/>
    <property type="match status" value="1"/>
</dbReference>
<sequence>MDNIKFIIPGKPEYLTMVRLAISSIATTAGFDLEAVEDMKTAVSEACKNISCHGYSGFADKYDVECNVEQGMIEITVRDDCDSHSIAKTHKPCEMCPSEGDLGIYVIESLMNKVEFGRGEDERKFIRMVKKV</sequence>
<dbReference type="PANTHER" id="PTHR35526">
    <property type="entry name" value="ANTI-SIGMA-F FACTOR RSBW-RELATED"/>
    <property type="match status" value="1"/>
</dbReference>
<dbReference type="EMBL" id="MJIE01000001">
    <property type="protein sequence ID" value="OLR56072.1"/>
    <property type="molecule type" value="Genomic_DNA"/>
</dbReference>
<organism evidence="3 4">
    <name type="scientific">Hornefia porci</name>
    <dbReference type="NCBI Taxonomy" id="2652292"/>
    <lineage>
        <taxon>Bacteria</taxon>
        <taxon>Bacillati</taxon>
        <taxon>Bacillota</taxon>
        <taxon>Clostridia</taxon>
        <taxon>Peptostreptococcales</taxon>
        <taxon>Anaerovoracaceae</taxon>
        <taxon>Hornefia</taxon>
    </lineage>
</organism>